<dbReference type="InterPro" id="IPR011049">
    <property type="entry name" value="Serralysin-like_metalloprot_C"/>
</dbReference>
<dbReference type="Gene3D" id="3.40.50.200">
    <property type="entry name" value="Peptidase S8/S53 domain"/>
    <property type="match status" value="2"/>
</dbReference>
<dbReference type="InterPro" id="IPR050131">
    <property type="entry name" value="Peptidase_S8_subtilisin-like"/>
</dbReference>
<keyword evidence="2" id="KW-0645">Protease</keyword>
<evidence type="ECO:0000256" key="5">
    <source>
        <dbReference type="PROSITE-ProRule" id="PRU01240"/>
    </source>
</evidence>
<dbReference type="SUPFAM" id="SSF51120">
    <property type="entry name" value="beta-Roll"/>
    <property type="match status" value="1"/>
</dbReference>
<keyword evidence="4" id="KW-0720">Serine protease</keyword>
<dbReference type="PRINTS" id="PR00723">
    <property type="entry name" value="SUBTILISIN"/>
</dbReference>
<evidence type="ECO:0000256" key="4">
    <source>
        <dbReference type="ARBA" id="ARBA00022825"/>
    </source>
</evidence>
<evidence type="ECO:0000313" key="8">
    <source>
        <dbReference type="Proteomes" id="UP001301728"/>
    </source>
</evidence>
<dbReference type="InterPro" id="IPR000209">
    <property type="entry name" value="Peptidase_S8/S53_dom"/>
</dbReference>
<keyword evidence="8" id="KW-1185">Reference proteome</keyword>
<dbReference type="InterPro" id="IPR015500">
    <property type="entry name" value="Peptidase_S8_subtilisin-rel"/>
</dbReference>
<evidence type="ECO:0000256" key="2">
    <source>
        <dbReference type="ARBA" id="ARBA00022670"/>
    </source>
</evidence>
<dbReference type="Gene3D" id="2.150.10.10">
    <property type="entry name" value="Serralysin-like metalloprotease, C-terminal"/>
    <property type="match status" value="1"/>
</dbReference>
<comment type="caution">
    <text evidence="5">Lacks conserved residue(s) required for the propagation of feature annotation.</text>
</comment>
<feature type="domain" description="Peptidase S8/S53" evidence="6">
    <location>
        <begin position="97"/>
        <end position="465"/>
    </location>
</feature>
<gene>
    <name evidence="7" type="ORF">VB854_12740</name>
</gene>
<protein>
    <submittedName>
        <fullName evidence="7">S8 family serine peptidase</fullName>
    </submittedName>
</protein>
<dbReference type="Proteomes" id="UP001301728">
    <property type="component" value="Unassembled WGS sequence"/>
</dbReference>
<dbReference type="PANTHER" id="PTHR43806:SF11">
    <property type="entry name" value="CEREVISIN-RELATED"/>
    <property type="match status" value="1"/>
</dbReference>
<dbReference type="PROSITE" id="PS51892">
    <property type="entry name" value="SUBTILASE"/>
    <property type="match status" value="1"/>
</dbReference>
<keyword evidence="3" id="KW-0378">Hydrolase</keyword>
<dbReference type="InterPro" id="IPR034075">
    <property type="entry name" value="Glr3161-like_dom"/>
</dbReference>
<dbReference type="Pfam" id="PF00082">
    <property type="entry name" value="Peptidase_S8"/>
    <property type="match status" value="1"/>
</dbReference>
<proteinExistence type="inferred from homology"/>
<dbReference type="InterPro" id="IPR018511">
    <property type="entry name" value="Hemolysin-typ_Ca-bd_CS"/>
</dbReference>
<accession>A0ABU5U0Z1</accession>
<evidence type="ECO:0000259" key="6">
    <source>
        <dbReference type="Pfam" id="PF00082"/>
    </source>
</evidence>
<dbReference type="EMBL" id="JAYGHT010000069">
    <property type="protein sequence ID" value="MEA5519808.1"/>
    <property type="molecule type" value="Genomic_DNA"/>
</dbReference>
<comment type="caution">
    <text evidence="7">The sequence shown here is derived from an EMBL/GenBank/DDBJ whole genome shotgun (WGS) entry which is preliminary data.</text>
</comment>
<dbReference type="PROSITE" id="PS00330">
    <property type="entry name" value="HEMOLYSIN_CALCIUM"/>
    <property type="match status" value="1"/>
</dbReference>
<name>A0ABU5U0Z1_9CYAN</name>
<dbReference type="PANTHER" id="PTHR43806">
    <property type="entry name" value="PEPTIDASE S8"/>
    <property type="match status" value="1"/>
</dbReference>
<evidence type="ECO:0000256" key="1">
    <source>
        <dbReference type="ARBA" id="ARBA00011073"/>
    </source>
</evidence>
<dbReference type="InterPro" id="IPR023828">
    <property type="entry name" value="Peptidase_S8_Ser-AS"/>
</dbReference>
<sequence>MLAAQPITRSNSVISQGDVALNTDDIRNTFNLDGSGIKIGVISDSYNFLQDGVTAADDIRSGDLPGMGNPDGYTTPVQVLKEGSKGEDEGRAMLQIVHDIAPASELMFYGVSNEVEMAQAIDALVAAGADIIVDDMGFTNQPFFQDGIAAQAVNRVVEQGVVYFSAAGNDGQRSYESEFSNSGNSFTLDGVTYKAHDFNAGAGVDVFNQFSLDAGEKLGPLTLQWDEPFASVGNGRGATSDLDIFIVKKDSLNLSADDVVASSTDNNVGADPLETISFTNNTDSNQFYILMGKRVDSTEPNLIKYINFSNGADNFEYGHNSSTVFGHPNAEGAIAIGATSYNDTPEFGTSIPKAKSTSSVGGTPIFIAADGTPLDSPLVRQKPNLLATDGVNTTFFGSDNSSDSDGFPNFSGTSAAAPHAAGVAALMLQAAGGKDSLTPAEVRSILEETALDADFPGVDFKSGSGLIQASEAVELIAPQSAGVAENDTAITRVSRDGNNDFLGTLENDILTGSATSDVLLGAQGDDQLLGEAGDDALYGGQGNDILLGRQGNDLLSGNLGDDVLIGGEGNDRFDLSLQAGVDVIKDFTPGEDIIGLTDGLTFVDLTLGFENGSTKIVAHNQTLAMLDGLHSLTHQNFVSI</sequence>
<comment type="similarity">
    <text evidence="1 5">Belongs to the peptidase S8 family.</text>
</comment>
<dbReference type="InterPro" id="IPR036852">
    <property type="entry name" value="Peptidase_S8/S53_dom_sf"/>
</dbReference>
<organism evidence="7 8">
    <name type="scientific">Limnoraphis robusta CCNP1315</name>
    <dbReference type="NCBI Taxonomy" id="3110306"/>
    <lineage>
        <taxon>Bacteria</taxon>
        <taxon>Bacillati</taxon>
        <taxon>Cyanobacteriota</taxon>
        <taxon>Cyanophyceae</taxon>
        <taxon>Oscillatoriophycideae</taxon>
        <taxon>Oscillatoriales</taxon>
        <taxon>Sirenicapillariaceae</taxon>
        <taxon>Limnoraphis</taxon>
    </lineage>
</organism>
<dbReference type="SUPFAM" id="SSF52743">
    <property type="entry name" value="Subtilisin-like"/>
    <property type="match status" value="1"/>
</dbReference>
<reference evidence="7 8" key="1">
    <citation type="submission" date="2023-12" db="EMBL/GenBank/DDBJ databases">
        <title>Baltic Sea Cyanobacteria.</title>
        <authorList>
            <person name="Delbaje E."/>
            <person name="Fewer D.P."/>
            <person name="Shishido T.K."/>
        </authorList>
    </citation>
    <scope>NUCLEOTIDE SEQUENCE [LARGE SCALE GENOMIC DNA]</scope>
    <source>
        <strain evidence="7 8">CCNP 1315</strain>
    </source>
</reference>
<dbReference type="InterPro" id="IPR001343">
    <property type="entry name" value="Hemolysn_Ca-bd"/>
</dbReference>
<evidence type="ECO:0000256" key="3">
    <source>
        <dbReference type="ARBA" id="ARBA00022801"/>
    </source>
</evidence>
<dbReference type="Pfam" id="PF00353">
    <property type="entry name" value="HemolysinCabind"/>
    <property type="match status" value="2"/>
</dbReference>
<dbReference type="PRINTS" id="PR00313">
    <property type="entry name" value="CABNDNGRPT"/>
</dbReference>
<dbReference type="CDD" id="cd05562">
    <property type="entry name" value="Peptidases_S53_like"/>
    <property type="match status" value="1"/>
</dbReference>
<dbReference type="PROSITE" id="PS00138">
    <property type="entry name" value="SUBTILASE_SER"/>
    <property type="match status" value="1"/>
</dbReference>
<dbReference type="RefSeq" id="WP_323275607.1">
    <property type="nucleotide sequence ID" value="NZ_JAYGHT010000069.1"/>
</dbReference>
<evidence type="ECO:0000313" key="7">
    <source>
        <dbReference type="EMBL" id="MEA5519808.1"/>
    </source>
</evidence>